<keyword evidence="1" id="KW-0479">Metal-binding</keyword>
<feature type="coiled-coil region" evidence="5">
    <location>
        <begin position="382"/>
        <end position="426"/>
    </location>
</feature>
<evidence type="ECO:0000256" key="6">
    <source>
        <dbReference type="SAM" id="MobiDB-lite"/>
    </source>
</evidence>
<dbReference type="PROSITE" id="PS01358">
    <property type="entry name" value="ZF_RANBP2_1"/>
    <property type="match status" value="1"/>
</dbReference>
<feature type="compositionally biased region" description="Low complexity" evidence="6">
    <location>
        <begin position="795"/>
        <end position="806"/>
    </location>
</feature>
<feature type="compositionally biased region" description="Low complexity" evidence="6">
    <location>
        <begin position="218"/>
        <end position="229"/>
    </location>
</feature>
<organism evidence="8 9">
    <name type="scientific">Serendipita vermifera MAFF 305830</name>
    <dbReference type="NCBI Taxonomy" id="933852"/>
    <lineage>
        <taxon>Eukaryota</taxon>
        <taxon>Fungi</taxon>
        <taxon>Dikarya</taxon>
        <taxon>Basidiomycota</taxon>
        <taxon>Agaricomycotina</taxon>
        <taxon>Agaricomycetes</taxon>
        <taxon>Sebacinales</taxon>
        <taxon>Serendipitaceae</taxon>
        <taxon>Serendipita</taxon>
    </lineage>
</organism>
<dbReference type="EMBL" id="KN824446">
    <property type="protein sequence ID" value="KIM20314.1"/>
    <property type="molecule type" value="Genomic_DNA"/>
</dbReference>
<dbReference type="InterPro" id="IPR001876">
    <property type="entry name" value="Znf_RanBP2"/>
</dbReference>
<dbReference type="Proteomes" id="UP000054097">
    <property type="component" value="Unassembled WGS sequence"/>
</dbReference>
<feature type="region of interest" description="Disordered" evidence="6">
    <location>
        <begin position="299"/>
        <end position="351"/>
    </location>
</feature>
<dbReference type="AlphaFoldDB" id="A0A0C3AJR3"/>
<feature type="compositionally biased region" description="Low complexity" evidence="6">
    <location>
        <begin position="41"/>
        <end position="53"/>
    </location>
</feature>
<feature type="compositionally biased region" description="Basic and acidic residues" evidence="6">
    <location>
        <begin position="252"/>
        <end position="266"/>
    </location>
</feature>
<feature type="region of interest" description="Disordered" evidence="6">
    <location>
        <begin position="203"/>
        <end position="266"/>
    </location>
</feature>
<feature type="region of interest" description="Disordered" evidence="6">
    <location>
        <begin position="1"/>
        <end position="125"/>
    </location>
</feature>
<protein>
    <recommendedName>
        <fullName evidence="7">RanBP2-type domain-containing protein</fullName>
    </recommendedName>
</protein>
<keyword evidence="3" id="KW-0862">Zinc</keyword>
<keyword evidence="2 4" id="KW-0863">Zinc-finger</keyword>
<feature type="compositionally biased region" description="Acidic residues" evidence="6">
    <location>
        <begin position="336"/>
        <end position="345"/>
    </location>
</feature>
<reference evidence="9" key="2">
    <citation type="submission" date="2015-01" db="EMBL/GenBank/DDBJ databases">
        <title>Evolutionary Origins and Diversification of the Mycorrhizal Mutualists.</title>
        <authorList>
            <consortium name="DOE Joint Genome Institute"/>
            <consortium name="Mycorrhizal Genomics Consortium"/>
            <person name="Kohler A."/>
            <person name="Kuo A."/>
            <person name="Nagy L.G."/>
            <person name="Floudas D."/>
            <person name="Copeland A."/>
            <person name="Barry K.W."/>
            <person name="Cichocki N."/>
            <person name="Veneault-Fourrey C."/>
            <person name="LaButti K."/>
            <person name="Lindquist E.A."/>
            <person name="Lipzen A."/>
            <person name="Lundell T."/>
            <person name="Morin E."/>
            <person name="Murat C."/>
            <person name="Riley R."/>
            <person name="Ohm R."/>
            <person name="Sun H."/>
            <person name="Tunlid A."/>
            <person name="Henrissat B."/>
            <person name="Grigoriev I.V."/>
            <person name="Hibbett D.S."/>
            <person name="Martin F."/>
        </authorList>
    </citation>
    <scope>NUCLEOTIDE SEQUENCE [LARGE SCALE GENOMIC DNA]</scope>
    <source>
        <strain evidence="9">MAFF 305830</strain>
    </source>
</reference>
<dbReference type="PROSITE" id="PS50199">
    <property type="entry name" value="ZF_RANBP2_2"/>
    <property type="match status" value="1"/>
</dbReference>
<evidence type="ECO:0000256" key="5">
    <source>
        <dbReference type="SAM" id="Coils"/>
    </source>
</evidence>
<keyword evidence="5" id="KW-0175">Coiled coil</keyword>
<accession>A0A0C3AJR3</accession>
<feature type="compositionally biased region" description="Basic residues" evidence="6">
    <location>
        <begin position="587"/>
        <end position="596"/>
    </location>
</feature>
<feature type="region of interest" description="Disordered" evidence="6">
    <location>
        <begin position="516"/>
        <end position="616"/>
    </location>
</feature>
<evidence type="ECO:0000256" key="1">
    <source>
        <dbReference type="ARBA" id="ARBA00022723"/>
    </source>
</evidence>
<proteinExistence type="predicted"/>
<dbReference type="GO" id="GO:0008270">
    <property type="term" value="F:zinc ion binding"/>
    <property type="evidence" value="ECO:0007669"/>
    <property type="project" value="UniProtKB-KW"/>
</dbReference>
<feature type="region of interest" description="Disordered" evidence="6">
    <location>
        <begin position="783"/>
        <end position="846"/>
    </location>
</feature>
<name>A0A0C3AJR3_SERVB</name>
<evidence type="ECO:0000256" key="3">
    <source>
        <dbReference type="ARBA" id="ARBA00022833"/>
    </source>
</evidence>
<sequence>MAGDSDSDDDMPDEEPAKYYKKTPMKFLPPSNIKTSDDESGSSQAASASSVSSYDDDQRTFRVPGALRETPAYQPAPVTLRPARVAQIQNTTKKPVKSKQLIPQEKPRTTTPPAPQAIQTPDDRGVVGLVQRQIRKVLKLTVDKDAVPSDPSLLQTDPVLQQAFDQAVRAEAEGVVDQQPEAPYMGTVITRVPQDEDDLLEEDINGSKHSSDSNQKVSDSGSDHYSSPSIATNGLPPFHPEDEEEDPSTAEPDPKQSELEEAERIRYIVDEKTEELRRYLHLDQDEAEEAQAWEELERWKGLKSPTLSAATSVSDTTSTSGTQKPEEATAATAAEEPTEEPEEPIDYNKGYSPAELMINPYERISAFRNRKTRRKLVSKEDLAVLRKKRAAAKEEAAKMEMARAELEREEAERVAAERRAQEEEEEAVSSLQLLVISYSSQAQMAAPPIPQKQEIHMGILAGGIAKGPIINELPYDKEPVEAPPESGDWLSTGTTKKGKTWGRVVKKRKAEYLAIEANGVLYDPPTEGPNKRRRSTSPDDDQHLHTAMVISADVPSIEDDEDNDDDMIDETPEPPPPPPLVLTRPTPSRKKPRPKIRPVPDSTRPKHFQYSPITPSPLRMVSAFDSPKQASVEIPPEAVSPTEEASLNDEESYAFSIYAYRLGSIGPMRTSRELIQRAADCSPYHLPEYTMGSGKYTARYGRGFKRRTPKVFRRARNTKSVDNIYQVTQALAARAAMQDEVQVIETPSLTPEFETVTMNTEEELQTTRGIPKLVDIPAMQPATTAMTSEPKRKPSTAATSTPSSAPLIHSRSGATNPMADDIPPLRLPEVPQRPRAPRLQEGPSASTRYDDWALAGIRPIPTVVPTPEMILAAAASRGPKWKCEDCLFENESGARVCRSCAGVRFATAEVSEATAIAV</sequence>
<evidence type="ECO:0000259" key="7">
    <source>
        <dbReference type="PROSITE" id="PS50199"/>
    </source>
</evidence>
<evidence type="ECO:0000313" key="8">
    <source>
        <dbReference type="EMBL" id="KIM20314.1"/>
    </source>
</evidence>
<feature type="compositionally biased region" description="Acidic residues" evidence="6">
    <location>
        <begin position="1"/>
        <end position="14"/>
    </location>
</feature>
<feature type="compositionally biased region" description="Low complexity" evidence="6">
    <location>
        <begin position="306"/>
        <end position="335"/>
    </location>
</feature>
<keyword evidence="9" id="KW-1185">Reference proteome</keyword>
<evidence type="ECO:0000256" key="2">
    <source>
        <dbReference type="ARBA" id="ARBA00022771"/>
    </source>
</evidence>
<feature type="compositionally biased region" description="Acidic residues" evidence="6">
    <location>
        <begin position="556"/>
        <end position="572"/>
    </location>
</feature>
<dbReference type="HOGENOM" id="CLU_340855_0_0_1"/>
<gene>
    <name evidence="8" type="ORF">M408DRAFT_142856</name>
</gene>
<evidence type="ECO:0000256" key="4">
    <source>
        <dbReference type="PROSITE-ProRule" id="PRU00322"/>
    </source>
</evidence>
<reference evidence="8 9" key="1">
    <citation type="submission" date="2014-04" db="EMBL/GenBank/DDBJ databases">
        <authorList>
            <consortium name="DOE Joint Genome Institute"/>
            <person name="Kuo A."/>
            <person name="Zuccaro A."/>
            <person name="Kohler A."/>
            <person name="Nagy L.G."/>
            <person name="Floudas D."/>
            <person name="Copeland A."/>
            <person name="Barry K.W."/>
            <person name="Cichocki N."/>
            <person name="Veneault-Fourrey C."/>
            <person name="LaButti K."/>
            <person name="Lindquist E.A."/>
            <person name="Lipzen A."/>
            <person name="Lundell T."/>
            <person name="Morin E."/>
            <person name="Murat C."/>
            <person name="Sun H."/>
            <person name="Tunlid A."/>
            <person name="Henrissat B."/>
            <person name="Grigoriev I.V."/>
            <person name="Hibbett D.S."/>
            <person name="Martin F."/>
            <person name="Nordberg H.P."/>
            <person name="Cantor M.N."/>
            <person name="Hua S.X."/>
        </authorList>
    </citation>
    <scope>NUCLEOTIDE SEQUENCE [LARGE SCALE GENOMIC DNA]</scope>
    <source>
        <strain evidence="8 9">MAFF 305830</strain>
    </source>
</reference>
<feature type="domain" description="RanBP2-type" evidence="7">
    <location>
        <begin position="876"/>
        <end position="906"/>
    </location>
</feature>
<evidence type="ECO:0000313" key="9">
    <source>
        <dbReference type="Proteomes" id="UP000054097"/>
    </source>
</evidence>
<feature type="region of interest" description="Disordered" evidence="6">
    <location>
        <begin position="475"/>
        <end position="500"/>
    </location>
</feature>